<dbReference type="GO" id="GO:0003677">
    <property type="term" value="F:DNA binding"/>
    <property type="evidence" value="ECO:0007669"/>
    <property type="project" value="UniProtKB-KW"/>
</dbReference>
<sequence>MTAEDGASDAADEAAAGDGPDENAAATAGSGPEPAEPDGDPTESFSTSRPRHSLREMTDTEPEWDFKERDVMILRELARDPQLSARELTDVLEEEHGIDVSHVTVSKSIRNMRDANVFREAILPNEAYFSFSLFEFQFNPEHFEDGWRDAMEHIREDKSTLFYFLCDGAYQWRAVMMFPSSEAESKWIHEFYKEHGKVINNLRNHALTNVLKFGTDPELFENITDGEK</sequence>
<gene>
    <name evidence="2" type="ORF">SAMN05216564_102265</name>
</gene>
<protein>
    <submittedName>
        <fullName evidence="2">DNA-binding transcriptional regulator, Lrp family</fullName>
    </submittedName>
</protein>
<dbReference type="Proteomes" id="UP000199079">
    <property type="component" value="Unassembled WGS sequence"/>
</dbReference>
<evidence type="ECO:0000313" key="3">
    <source>
        <dbReference type="Proteomes" id="UP000199079"/>
    </source>
</evidence>
<keyword evidence="3" id="KW-1185">Reference proteome</keyword>
<dbReference type="EMBL" id="FNPC01000002">
    <property type="protein sequence ID" value="SDX96204.1"/>
    <property type="molecule type" value="Genomic_DNA"/>
</dbReference>
<name>A0A1H3G1B9_9EURY</name>
<evidence type="ECO:0000256" key="1">
    <source>
        <dbReference type="SAM" id="MobiDB-lite"/>
    </source>
</evidence>
<feature type="compositionally biased region" description="Acidic residues" evidence="1">
    <location>
        <begin position="1"/>
        <end position="12"/>
    </location>
</feature>
<proteinExistence type="predicted"/>
<organism evidence="2 3">
    <name type="scientific">Halopenitus persicus</name>
    <dbReference type="NCBI Taxonomy" id="1048396"/>
    <lineage>
        <taxon>Archaea</taxon>
        <taxon>Methanobacteriati</taxon>
        <taxon>Methanobacteriota</taxon>
        <taxon>Stenosarchaea group</taxon>
        <taxon>Halobacteria</taxon>
        <taxon>Halobacteriales</taxon>
        <taxon>Haloferacaceae</taxon>
        <taxon>Halopenitus</taxon>
    </lineage>
</organism>
<feature type="compositionally biased region" description="Basic and acidic residues" evidence="1">
    <location>
        <begin position="53"/>
        <end position="62"/>
    </location>
</feature>
<evidence type="ECO:0000313" key="2">
    <source>
        <dbReference type="EMBL" id="SDX96204.1"/>
    </source>
</evidence>
<dbReference type="AlphaFoldDB" id="A0A1H3G1B9"/>
<keyword evidence="2" id="KW-0238">DNA-binding</keyword>
<feature type="compositionally biased region" description="Low complexity" evidence="1">
    <location>
        <begin position="13"/>
        <end position="26"/>
    </location>
</feature>
<reference evidence="3" key="1">
    <citation type="submission" date="2016-10" db="EMBL/GenBank/DDBJ databases">
        <authorList>
            <person name="Varghese N."/>
            <person name="Submissions S."/>
        </authorList>
    </citation>
    <scope>NUCLEOTIDE SEQUENCE [LARGE SCALE GENOMIC DNA]</scope>
    <source>
        <strain evidence="3">DC30,IBRC 10041,KCTC 4046</strain>
    </source>
</reference>
<feature type="region of interest" description="Disordered" evidence="1">
    <location>
        <begin position="1"/>
        <end position="62"/>
    </location>
</feature>
<accession>A0A1H3G1B9</accession>